<feature type="region of interest" description="Disordered" evidence="12">
    <location>
        <begin position="1"/>
        <end position="22"/>
    </location>
</feature>
<evidence type="ECO:0000259" key="13">
    <source>
        <dbReference type="Pfam" id="PF00291"/>
    </source>
</evidence>
<comment type="function">
    <text evidence="11">The beta subunit is responsible for the synthesis of L-tryptophan from indole and L-serine.</text>
</comment>
<dbReference type="InterPro" id="IPR023026">
    <property type="entry name" value="Trp_synth_beta/beta-like"/>
</dbReference>
<dbReference type="PIRSF" id="PIRSF001413">
    <property type="entry name" value="Trp_syn_beta"/>
    <property type="match status" value="1"/>
</dbReference>
<evidence type="ECO:0000256" key="1">
    <source>
        <dbReference type="ARBA" id="ARBA00001933"/>
    </source>
</evidence>
<keyword evidence="7 11" id="KW-0663">Pyridoxal phosphate</keyword>
<evidence type="ECO:0000256" key="12">
    <source>
        <dbReference type="SAM" id="MobiDB-lite"/>
    </source>
</evidence>
<dbReference type="Gene3D" id="3.40.50.1100">
    <property type="match status" value="2"/>
</dbReference>
<name>A0ABY1PZU6_9BURK</name>
<gene>
    <name evidence="11" type="primary">trpB</name>
    <name evidence="14" type="ORF">SAMN06295970_10434</name>
</gene>
<proteinExistence type="inferred from homology"/>
<organism evidence="14 15">
    <name type="scientific">Noviherbaspirillum suwonense</name>
    <dbReference type="NCBI Taxonomy" id="1224511"/>
    <lineage>
        <taxon>Bacteria</taxon>
        <taxon>Pseudomonadati</taxon>
        <taxon>Pseudomonadota</taxon>
        <taxon>Betaproteobacteria</taxon>
        <taxon>Burkholderiales</taxon>
        <taxon>Oxalobacteraceae</taxon>
        <taxon>Noviherbaspirillum</taxon>
    </lineage>
</organism>
<dbReference type="SUPFAM" id="SSF53686">
    <property type="entry name" value="Tryptophan synthase beta subunit-like PLP-dependent enzymes"/>
    <property type="match status" value="1"/>
</dbReference>
<accession>A0ABY1PZU6</accession>
<dbReference type="InterPro" id="IPR036052">
    <property type="entry name" value="TrpB-like_PALP_sf"/>
</dbReference>
<comment type="catalytic activity">
    <reaction evidence="10 11">
        <text>(1S,2R)-1-C-(indol-3-yl)glycerol 3-phosphate + L-serine = D-glyceraldehyde 3-phosphate + L-tryptophan + H2O</text>
        <dbReference type="Rhea" id="RHEA:10532"/>
        <dbReference type="ChEBI" id="CHEBI:15377"/>
        <dbReference type="ChEBI" id="CHEBI:33384"/>
        <dbReference type="ChEBI" id="CHEBI:57912"/>
        <dbReference type="ChEBI" id="CHEBI:58866"/>
        <dbReference type="ChEBI" id="CHEBI:59776"/>
        <dbReference type="EC" id="4.2.1.20"/>
    </reaction>
</comment>
<evidence type="ECO:0000313" key="15">
    <source>
        <dbReference type="Proteomes" id="UP001158049"/>
    </source>
</evidence>
<dbReference type="PANTHER" id="PTHR48077">
    <property type="entry name" value="TRYPTOPHAN SYNTHASE-RELATED"/>
    <property type="match status" value="1"/>
</dbReference>
<comment type="caution">
    <text evidence="14">The sequence shown here is derived from an EMBL/GenBank/DDBJ whole genome shotgun (WGS) entry which is preliminary data.</text>
</comment>
<comment type="cofactor">
    <cofactor evidence="1 11">
        <name>pyridoxal 5'-phosphate</name>
        <dbReference type="ChEBI" id="CHEBI:597326"/>
    </cofactor>
</comment>
<feature type="modified residue" description="N6-(pyridoxal phosphate)lysine" evidence="11">
    <location>
        <position position="105"/>
    </location>
</feature>
<feature type="compositionally biased region" description="Polar residues" evidence="12">
    <location>
        <begin position="1"/>
        <end position="17"/>
    </location>
</feature>
<reference evidence="14 15" key="1">
    <citation type="submission" date="2017-05" db="EMBL/GenBank/DDBJ databases">
        <authorList>
            <person name="Varghese N."/>
            <person name="Submissions S."/>
        </authorList>
    </citation>
    <scope>NUCLEOTIDE SEQUENCE [LARGE SCALE GENOMIC DNA]</scope>
    <source>
        <strain evidence="14 15">DSM 26001</strain>
    </source>
</reference>
<evidence type="ECO:0000256" key="2">
    <source>
        <dbReference type="ARBA" id="ARBA00004733"/>
    </source>
</evidence>
<evidence type="ECO:0000256" key="5">
    <source>
        <dbReference type="ARBA" id="ARBA00022605"/>
    </source>
</evidence>
<dbReference type="HAMAP" id="MF_00133">
    <property type="entry name" value="Trp_synth_beta"/>
    <property type="match status" value="1"/>
</dbReference>
<comment type="similarity">
    <text evidence="3 11">Belongs to the TrpB family.</text>
</comment>
<dbReference type="Proteomes" id="UP001158049">
    <property type="component" value="Unassembled WGS sequence"/>
</dbReference>
<keyword evidence="5 11" id="KW-0028">Amino-acid biosynthesis</keyword>
<evidence type="ECO:0000256" key="10">
    <source>
        <dbReference type="ARBA" id="ARBA00049047"/>
    </source>
</evidence>
<evidence type="ECO:0000256" key="7">
    <source>
        <dbReference type="ARBA" id="ARBA00022898"/>
    </source>
</evidence>
<dbReference type="InterPro" id="IPR006653">
    <property type="entry name" value="Trp_synth_b_CS"/>
</dbReference>
<dbReference type="PROSITE" id="PS00168">
    <property type="entry name" value="TRP_SYNTHASE_BETA"/>
    <property type="match status" value="1"/>
</dbReference>
<dbReference type="NCBIfam" id="TIGR00263">
    <property type="entry name" value="trpB"/>
    <property type="match status" value="1"/>
</dbReference>
<evidence type="ECO:0000256" key="6">
    <source>
        <dbReference type="ARBA" id="ARBA00022822"/>
    </source>
</evidence>
<evidence type="ECO:0000256" key="3">
    <source>
        <dbReference type="ARBA" id="ARBA00009982"/>
    </source>
</evidence>
<dbReference type="PANTHER" id="PTHR48077:SF3">
    <property type="entry name" value="TRYPTOPHAN SYNTHASE"/>
    <property type="match status" value="1"/>
</dbReference>
<evidence type="ECO:0000256" key="11">
    <source>
        <dbReference type="HAMAP-Rule" id="MF_00133"/>
    </source>
</evidence>
<keyword evidence="15" id="KW-1185">Reference proteome</keyword>
<comment type="pathway">
    <text evidence="2 11">Amino-acid biosynthesis; L-tryptophan biosynthesis; L-tryptophan from chorismate: step 5/5.</text>
</comment>
<protein>
    <recommendedName>
        <fullName evidence="11">Tryptophan synthase beta chain</fullName>
        <ecNumber evidence="11">4.2.1.20</ecNumber>
    </recommendedName>
</protein>
<evidence type="ECO:0000256" key="8">
    <source>
        <dbReference type="ARBA" id="ARBA00023141"/>
    </source>
</evidence>
<feature type="domain" description="Tryptophan synthase beta chain-like PALP" evidence="13">
    <location>
        <begin position="71"/>
        <end position="395"/>
    </location>
</feature>
<dbReference type="EC" id="4.2.1.20" evidence="11"/>
<evidence type="ECO:0000313" key="14">
    <source>
        <dbReference type="EMBL" id="SMP54540.1"/>
    </source>
</evidence>
<sequence length="412" mass="45396">MTTQTQTRPPEGQTEQYNLPDARGHFGPYGGSFVSETLTHALTELREAYAHYQNDREFMEEFHYELKHFVGRPSPIYHAKRWSEIVGGAQIYFKREDLNHTGAHKINNVIGQALLAKRMGKPRVIAETGAGQHGVATATICARFGLECVVYMGSEDTRRQVQNLYRMELLGAKVVPVESGSKTLKDALNEAMRDWVTNIENTFYIIGTVAGPHPYPMMVRDFQSVIGNECLTQMPEMTGRQPDYVLACIGGGSNAMGIFYPYIEHKDVQLIGVEAAGDGIETGRHSASLLAGTAGVLHGNRTYLLQDKNGQIIETHSVSAGLDYPGVGPEHAWLKDIGRAQYVSITDDEAIDAFHKSCRIEGIIPALESAHALAYAAKLAATLPKDKTILVNLSGRGDKDMHTVAERDRRAL</sequence>
<comment type="subunit">
    <text evidence="4 11">Tetramer of two alpha and two beta chains.</text>
</comment>
<dbReference type="EMBL" id="FXUL01000004">
    <property type="protein sequence ID" value="SMP54540.1"/>
    <property type="molecule type" value="Genomic_DNA"/>
</dbReference>
<keyword evidence="6 11" id="KW-0822">Tryptophan biosynthesis</keyword>
<dbReference type="Pfam" id="PF00291">
    <property type="entry name" value="PALP"/>
    <property type="match status" value="1"/>
</dbReference>
<keyword evidence="9 11" id="KW-0456">Lyase</keyword>
<dbReference type="InterPro" id="IPR001926">
    <property type="entry name" value="TrpB-like_PALP"/>
</dbReference>
<dbReference type="InterPro" id="IPR006654">
    <property type="entry name" value="Trp_synth_beta"/>
</dbReference>
<dbReference type="RefSeq" id="WP_283441608.1">
    <property type="nucleotide sequence ID" value="NZ_FXUL01000004.1"/>
</dbReference>
<dbReference type="CDD" id="cd06446">
    <property type="entry name" value="Trp-synth_B"/>
    <property type="match status" value="1"/>
</dbReference>
<evidence type="ECO:0000256" key="4">
    <source>
        <dbReference type="ARBA" id="ARBA00011270"/>
    </source>
</evidence>
<keyword evidence="8 11" id="KW-0057">Aromatic amino acid biosynthesis</keyword>
<evidence type="ECO:0000256" key="9">
    <source>
        <dbReference type="ARBA" id="ARBA00023239"/>
    </source>
</evidence>